<evidence type="ECO:0000313" key="2">
    <source>
        <dbReference type="EMBL" id="DAE32787.1"/>
    </source>
</evidence>
<keyword evidence="1" id="KW-1133">Transmembrane helix</keyword>
<accession>A0A8S5RNM9</accession>
<sequence length="86" mass="9202">MDLTFITGMYIPLVVTACLIIGCIMKKWISDVDNKWIPTICCAAGALLACTAQQKFSVDIIVAGAVSGLASTGLHQAFRQLIDGRE</sequence>
<dbReference type="InterPro" id="IPR032111">
    <property type="entry name" value="Clostridium_phage_holin"/>
</dbReference>
<dbReference type="EMBL" id="BK059129">
    <property type="protein sequence ID" value="DAE32787.1"/>
    <property type="molecule type" value="Genomic_DNA"/>
</dbReference>
<feature type="transmembrane region" description="Helical" evidence="1">
    <location>
        <begin position="6"/>
        <end position="24"/>
    </location>
</feature>
<name>A0A8S5RNM9_9VIRU</name>
<keyword evidence="1" id="KW-0812">Transmembrane</keyword>
<protein>
    <submittedName>
        <fullName evidence="2">Holin</fullName>
    </submittedName>
</protein>
<dbReference type="Pfam" id="PF16079">
    <property type="entry name" value="Phage_holin_5_2"/>
    <property type="match status" value="1"/>
</dbReference>
<proteinExistence type="predicted"/>
<organism evidence="2">
    <name type="scientific">virus sp. ct1Hk25</name>
    <dbReference type="NCBI Taxonomy" id="2825803"/>
    <lineage>
        <taxon>Viruses</taxon>
    </lineage>
</organism>
<evidence type="ECO:0000256" key="1">
    <source>
        <dbReference type="SAM" id="Phobius"/>
    </source>
</evidence>
<reference evidence="2" key="1">
    <citation type="journal article" date="2021" name="Proc. Natl. Acad. Sci. U.S.A.">
        <title>A Catalog of Tens of Thousands of Viruses from Human Metagenomes Reveals Hidden Associations with Chronic Diseases.</title>
        <authorList>
            <person name="Tisza M.J."/>
            <person name="Buck C.B."/>
        </authorList>
    </citation>
    <scope>NUCLEOTIDE SEQUENCE</scope>
    <source>
        <strain evidence="2">Ct1Hk25</strain>
    </source>
</reference>
<keyword evidence="1" id="KW-0472">Membrane</keyword>